<feature type="region of interest" description="Disordered" evidence="1">
    <location>
        <begin position="50"/>
        <end position="90"/>
    </location>
</feature>
<accession>A0A6A6W6Y1</accession>
<evidence type="ECO:0000256" key="1">
    <source>
        <dbReference type="SAM" id="MobiDB-lite"/>
    </source>
</evidence>
<proteinExistence type="predicted"/>
<dbReference type="Proteomes" id="UP000799437">
    <property type="component" value="Unassembled WGS sequence"/>
</dbReference>
<feature type="domain" description="DUF7730" evidence="2">
    <location>
        <begin position="83"/>
        <end position="304"/>
    </location>
</feature>
<gene>
    <name evidence="3" type="ORF">EJ05DRAFT_510819</name>
</gene>
<dbReference type="AlphaFoldDB" id="A0A6A6W6Y1"/>
<sequence>MALRPPNCKLTSRILGIMRVPIDIIQSLGHSIQAFYDRFQTRAFAEGVMPPPGTALSSKRKQPRKRKRKLSITSTQQLKRTNPQKSSPLFQKLPPEVRNQIWFYALGNRRLHFRLCNGKLIAGVCQNVYDPVLRETKQACKLGFLCVFDPAGLSFLPILQTCRRVYHEAIPHVYGSNHIEFWDYWFASRAVSSLPKAIIPNRLANIRHVTFKWDSINLVPKYNPGPEHAWRYVDEHWVCVWRAFGRMPNLDVLRVRLCRMRLWGVLDPEGYFTDSEDDMLLPLKAVQTRKVFEVLVSWPLKENARTRHEIKGVVRQLPRFRRGGRAISAQ</sequence>
<dbReference type="OrthoDB" id="4757095at2759"/>
<reference evidence="3" key="1">
    <citation type="journal article" date="2020" name="Stud. Mycol.">
        <title>101 Dothideomycetes genomes: a test case for predicting lifestyles and emergence of pathogens.</title>
        <authorList>
            <person name="Haridas S."/>
            <person name="Albert R."/>
            <person name="Binder M."/>
            <person name="Bloem J."/>
            <person name="Labutti K."/>
            <person name="Salamov A."/>
            <person name="Andreopoulos B."/>
            <person name="Baker S."/>
            <person name="Barry K."/>
            <person name="Bills G."/>
            <person name="Bluhm B."/>
            <person name="Cannon C."/>
            <person name="Castanera R."/>
            <person name="Culley D."/>
            <person name="Daum C."/>
            <person name="Ezra D."/>
            <person name="Gonzalez J."/>
            <person name="Henrissat B."/>
            <person name="Kuo A."/>
            <person name="Liang C."/>
            <person name="Lipzen A."/>
            <person name="Lutzoni F."/>
            <person name="Magnuson J."/>
            <person name="Mondo S."/>
            <person name="Nolan M."/>
            <person name="Ohm R."/>
            <person name="Pangilinan J."/>
            <person name="Park H.-J."/>
            <person name="Ramirez L."/>
            <person name="Alfaro M."/>
            <person name="Sun H."/>
            <person name="Tritt A."/>
            <person name="Yoshinaga Y."/>
            <person name="Zwiers L.-H."/>
            <person name="Turgeon B."/>
            <person name="Goodwin S."/>
            <person name="Spatafora J."/>
            <person name="Crous P."/>
            <person name="Grigoriev I."/>
        </authorList>
    </citation>
    <scope>NUCLEOTIDE SEQUENCE</scope>
    <source>
        <strain evidence="3">CBS 121739</strain>
    </source>
</reference>
<dbReference type="PANTHER" id="PTHR38790">
    <property type="entry name" value="2EXR DOMAIN-CONTAINING PROTEIN-RELATED"/>
    <property type="match status" value="1"/>
</dbReference>
<evidence type="ECO:0000259" key="2">
    <source>
        <dbReference type="Pfam" id="PF24864"/>
    </source>
</evidence>
<name>A0A6A6W6Y1_9PEZI</name>
<organism evidence="3 4">
    <name type="scientific">Pseudovirgaria hyperparasitica</name>
    <dbReference type="NCBI Taxonomy" id="470096"/>
    <lineage>
        <taxon>Eukaryota</taxon>
        <taxon>Fungi</taxon>
        <taxon>Dikarya</taxon>
        <taxon>Ascomycota</taxon>
        <taxon>Pezizomycotina</taxon>
        <taxon>Dothideomycetes</taxon>
        <taxon>Dothideomycetes incertae sedis</taxon>
        <taxon>Acrospermales</taxon>
        <taxon>Acrospermaceae</taxon>
        <taxon>Pseudovirgaria</taxon>
    </lineage>
</organism>
<protein>
    <recommendedName>
        <fullName evidence="2">DUF7730 domain-containing protein</fullName>
    </recommendedName>
</protein>
<feature type="compositionally biased region" description="Basic residues" evidence="1">
    <location>
        <begin position="58"/>
        <end position="70"/>
    </location>
</feature>
<evidence type="ECO:0000313" key="4">
    <source>
        <dbReference type="Proteomes" id="UP000799437"/>
    </source>
</evidence>
<dbReference type="Pfam" id="PF24864">
    <property type="entry name" value="DUF7730"/>
    <property type="match status" value="1"/>
</dbReference>
<evidence type="ECO:0000313" key="3">
    <source>
        <dbReference type="EMBL" id="KAF2757959.1"/>
    </source>
</evidence>
<dbReference type="GeneID" id="54489257"/>
<dbReference type="RefSeq" id="XP_033600410.1">
    <property type="nucleotide sequence ID" value="XM_033748203.1"/>
</dbReference>
<dbReference type="EMBL" id="ML996572">
    <property type="protein sequence ID" value="KAF2757959.1"/>
    <property type="molecule type" value="Genomic_DNA"/>
</dbReference>
<keyword evidence="4" id="KW-1185">Reference proteome</keyword>
<feature type="compositionally biased region" description="Polar residues" evidence="1">
    <location>
        <begin position="71"/>
        <end position="89"/>
    </location>
</feature>
<dbReference type="InterPro" id="IPR056632">
    <property type="entry name" value="DUF7730"/>
</dbReference>